<keyword evidence="12" id="KW-1185">Reference proteome</keyword>
<evidence type="ECO:0000256" key="3">
    <source>
        <dbReference type="ARBA" id="ARBA00022475"/>
    </source>
</evidence>
<dbReference type="GO" id="GO:0015190">
    <property type="term" value="F:L-leucine transmembrane transporter activity"/>
    <property type="evidence" value="ECO:0007669"/>
    <property type="project" value="TreeGrafter"/>
</dbReference>
<evidence type="ECO:0000313" key="11">
    <source>
        <dbReference type="EMBL" id="GGE33498.1"/>
    </source>
</evidence>
<dbReference type="GO" id="GO:0042941">
    <property type="term" value="P:D-alanine transmembrane transport"/>
    <property type="evidence" value="ECO:0007669"/>
    <property type="project" value="TreeGrafter"/>
</dbReference>
<feature type="transmembrane region" description="Helical" evidence="10">
    <location>
        <begin position="249"/>
        <end position="271"/>
    </location>
</feature>
<evidence type="ECO:0000256" key="8">
    <source>
        <dbReference type="ARBA" id="ARBA00023136"/>
    </source>
</evidence>
<dbReference type="GO" id="GO:0015808">
    <property type="term" value="P:L-alanine transport"/>
    <property type="evidence" value="ECO:0007669"/>
    <property type="project" value="TreeGrafter"/>
</dbReference>
<comment type="similarity">
    <text evidence="9">Belongs to the binding-protein-dependent transport system permease family. LivHM subfamily.</text>
</comment>
<keyword evidence="2" id="KW-0813">Transport</keyword>
<evidence type="ECO:0000256" key="2">
    <source>
        <dbReference type="ARBA" id="ARBA00022448"/>
    </source>
</evidence>
<accession>A0A917A8V0</accession>
<dbReference type="EMBL" id="BMFJ01000001">
    <property type="protein sequence ID" value="GGE33498.1"/>
    <property type="molecule type" value="Genomic_DNA"/>
</dbReference>
<evidence type="ECO:0000313" key="12">
    <source>
        <dbReference type="Proteomes" id="UP000612855"/>
    </source>
</evidence>
<dbReference type="AlphaFoldDB" id="A0A917A8V0"/>
<dbReference type="CDD" id="cd06582">
    <property type="entry name" value="TM_PBP1_LivH_like"/>
    <property type="match status" value="1"/>
</dbReference>
<organism evidence="11 12">
    <name type="scientific">Primorskyibacter flagellatus</name>
    <dbReference type="NCBI Taxonomy" id="1387277"/>
    <lineage>
        <taxon>Bacteria</taxon>
        <taxon>Pseudomonadati</taxon>
        <taxon>Pseudomonadota</taxon>
        <taxon>Alphaproteobacteria</taxon>
        <taxon>Rhodobacterales</taxon>
        <taxon>Roseobacteraceae</taxon>
        <taxon>Primorskyibacter</taxon>
    </lineage>
</organism>
<dbReference type="GO" id="GO:0005886">
    <property type="term" value="C:plasma membrane"/>
    <property type="evidence" value="ECO:0007669"/>
    <property type="project" value="UniProtKB-SubCell"/>
</dbReference>
<name>A0A917A8V0_9RHOB</name>
<keyword evidence="7 10" id="KW-1133">Transmembrane helix</keyword>
<feature type="transmembrane region" description="Helical" evidence="10">
    <location>
        <begin position="54"/>
        <end position="74"/>
    </location>
</feature>
<proteinExistence type="inferred from homology"/>
<protein>
    <submittedName>
        <fullName evidence="11">Branched-chain amino acid ABC transporter permease</fullName>
    </submittedName>
</protein>
<dbReference type="InterPro" id="IPR052157">
    <property type="entry name" value="BCAA_transport_permease"/>
</dbReference>
<keyword evidence="5 10" id="KW-0812">Transmembrane</keyword>
<feature type="transmembrane region" description="Helical" evidence="10">
    <location>
        <begin position="219"/>
        <end position="243"/>
    </location>
</feature>
<evidence type="ECO:0000256" key="9">
    <source>
        <dbReference type="ARBA" id="ARBA00037998"/>
    </source>
</evidence>
<dbReference type="Proteomes" id="UP000612855">
    <property type="component" value="Unassembled WGS sequence"/>
</dbReference>
<dbReference type="GO" id="GO:1903806">
    <property type="term" value="P:L-isoleucine import across plasma membrane"/>
    <property type="evidence" value="ECO:0007669"/>
    <property type="project" value="TreeGrafter"/>
</dbReference>
<gene>
    <name evidence="11" type="ORF">GCM10011360_21700</name>
</gene>
<feature type="transmembrane region" description="Helical" evidence="10">
    <location>
        <begin position="136"/>
        <end position="155"/>
    </location>
</feature>
<keyword evidence="3" id="KW-1003">Cell membrane</keyword>
<keyword evidence="6" id="KW-0029">Amino-acid transport</keyword>
<dbReference type="GO" id="GO:0015192">
    <property type="term" value="F:L-phenylalanine transmembrane transporter activity"/>
    <property type="evidence" value="ECO:0007669"/>
    <property type="project" value="TreeGrafter"/>
</dbReference>
<dbReference type="Pfam" id="PF02653">
    <property type="entry name" value="BPD_transp_2"/>
    <property type="match status" value="1"/>
</dbReference>
<reference evidence="12" key="1">
    <citation type="journal article" date="2019" name="Int. J. Syst. Evol. Microbiol.">
        <title>The Global Catalogue of Microorganisms (GCM) 10K type strain sequencing project: providing services to taxonomists for standard genome sequencing and annotation.</title>
        <authorList>
            <consortium name="The Broad Institute Genomics Platform"/>
            <consortium name="The Broad Institute Genome Sequencing Center for Infectious Disease"/>
            <person name="Wu L."/>
            <person name="Ma J."/>
        </authorList>
    </citation>
    <scope>NUCLEOTIDE SEQUENCE [LARGE SCALE GENOMIC DNA]</scope>
    <source>
        <strain evidence="12">CGMCC 1.12664</strain>
    </source>
</reference>
<dbReference type="GO" id="GO:0015188">
    <property type="term" value="F:L-isoleucine transmembrane transporter activity"/>
    <property type="evidence" value="ECO:0007669"/>
    <property type="project" value="TreeGrafter"/>
</dbReference>
<comment type="subcellular location">
    <subcellularLocation>
        <location evidence="1">Cell membrane</location>
        <topology evidence="1">Multi-pass membrane protein</topology>
    </subcellularLocation>
</comment>
<evidence type="ECO:0000256" key="4">
    <source>
        <dbReference type="ARBA" id="ARBA00022519"/>
    </source>
</evidence>
<evidence type="ECO:0000256" key="1">
    <source>
        <dbReference type="ARBA" id="ARBA00004651"/>
    </source>
</evidence>
<keyword evidence="4" id="KW-0997">Cell inner membrane</keyword>
<dbReference type="PANTHER" id="PTHR11795:SF371">
    <property type="entry name" value="HIGH-AFFINITY BRANCHED-CHAIN AMINO ACID TRANSPORT SYSTEM PERMEASE PROTEIN LIVH"/>
    <property type="match status" value="1"/>
</dbReference>
<evidence type="ECO:0000256" key="10">
    <source>
        <dbReference type="SAM" id="Phobius"/>
    </source>
</evidence>
<evidence type="ECO:0000256" key="7">
    <source>
        <dbReference type="ARBA" id="ARBA00022989"/>
    </source>
</evidence>
<keyword evidence="8 10" id="KW-0472">Membrane</keyword>
<dbReference type="GO" id="GO:0005304">
    <property type="term" value="F:L-valine transmembrane transporter activity"/>
    <property type="evidence" value="ECO:0007669"/>
    <property type="project" value="TreeGrafter"/>
</dbReference>
<dbReference type="PANTHER" id="PTHR11795">
    <property type="entry name" value="BRANCHED-CHAIN AMINO ACID TRANSPORT SYSTEM PERMEASE PROTEIN LIVH"/>
    <property type="match status" value="1"/>
</dbReference>
<evidence type="ECO:0000256" key="5">
    <source>
        <dbReference type="ARBA" id="ARBA00022692"/>
    </source>
</evidence>
<dbReference type="RefSeq" id="WP_188477702.1">
    <property type="nucleotide sequence ID" value="NZ_BMFJ01000001.1"/>
</dbReference>
<comment type="caution">
    <text evidence="11">The sequence shown here is derived from an EMBL/GenBank/DDBJ whole genome shotgun (WGS) entry which is preliminary data.</text>
</comment>
<dbReference type="InterPro" id="IPR001851">
    <property type="entry name" value="ABC_transp_permease"/>
</dbReference>
<sequence length="284" mass="29194">MQLILNAIASAAVLAPAAIGFTLIFTLFRYTNFAAGALMTAGAFAAWQMNDLGLPIWLGGICAVAFASGLLMLSDRVVFEPLRGRSGGTLLLVSIALSVIIDNVIRFAYGTQIRAFDLPLRPPLTYAGLRFTPETLSVIGISVVATLAVGALLAFTRLGRALRAVADNPSLSSIRGLPVPRIEAAGILLAGALFGLSGTLAGLDLAIEPNLSWALTIPVIAAAIVGGLGSPLGAALGAVIIGLAEELTVAFISAPYKGAVGFVVIALVLLLRPQGLLGRAVERK</sequence>
<feature type="transmembrane region" description="Helical" evidence="10">
    <location>
        <begin position="86"/>
        <end position="105"/>
    </location>
</feature>
<feature type="transmembrane region" description="Helical" evidence="10">
    <location>
        <begin position="184"/>
        <end position="207"/>
    </location>
</feature>
<evidence type="ECO:0000256" key="6">
    <source>
        <dbReference type="ARBA" id="ARBA00022970"/>
    </source>
</evidence>